<dbReference type="RefSeq" id="WP_067597825.1">
    <property type="nucleotide sequence ID" value="NZ_CP015963.1"/>
</dbReference>
<dbReference type="InterPro" id="IPR020904">
    <property type="entry name" value="Sc_DH/Rdtase_CS"/>
</dbReference>
<dbReference type="GO" id="GO:0051287">
    <property type="term" value="F:NAD binding"/>
    <property type="evidence" value="ECO:0007669"/>
    <property type="project" value="InterPro"/>
</dbReference>
<dbReference type="OrthoDB" id="286404at2"/>
<dbReference type="STRING" id="476157.GCA_001663155_00867"/>
<dbReference type="InterPro" id="IPR011286">
    <property type="entry name" value="2-deoxy-D-gluc_3_DH"/>
</dbReference>
<sequence length="255" mass="26853">MSMFSLFGRTAIVTGANTGIGQGIAVALAQAGADLALVGRSAAEETKALVEAEGRNAMLIGADLSSIDPVQDVVTRVAAELGKIDILVNNAGIIRRDDALEFSEEDWDAVVDTNLKTLFFLCQAVGRHMVEWASQDSDRGKIINIASMLTFQGGIRVPSYTASKSGVGGLTKLLANEWAAKGINVNAIAPGYIATNNTAALQADETRNRQILERIPEGRWGEPSDIGGAAVFLASKAADYVQGHILAVDGGWLAR</sequence>
<dbReference type="PANTHER" id="PTHR42760">
    <property type="entry name" value="SHORT-CHAIN DEHYDROGENASES/REDUCTASES FAMILY MEMBER"/>
    <property type="match status" value="1"/>
</dbReference>
<reference evidence="3 4" key="1">
    <citation type="submission" date="2019-07" db="EMBL/GenBank/DDBJ databases">
        <title>Genomic Encyclopedia of Archaeal and Bacterial Type Strains, Phase II (KMG-II): from individual species to whole genera.</title>
        <authorList>
            <person name="Goeker M."/>
        </authorList>
    </citation>
    <scope>NUCLEOTIDE SEQUENCE [LARGE SCALE GENOMIC DNA]</scope>
    <source>
        <strain evidence="3 4">ATCC BAA-2084</strain>
    </source>
</reference>
<accession>A0A562UM47</accession>
<dbReference type="CDD" id="cd05347">
    <property type="entry name" value="Ga5DH-like_SDR_c"/>
    <property type="match status" value="1"/>
</dbReference>
<dbReference type="InterPro" id="IPR002347">
    <property type="entry name" value="SDR_fam"/>
</dbReference>
<dbReference type="PRINTS" id="PR00080">
    <property type="entry name" value="SDRFAMILY"/>
</dbReference>
<dbReference type="AlphaFoldDB" id="A0A562UM47"/>
<keyword evidence="4" id="KW-1185">Reference proteome</keyword>
<dbReference type="SUPFAM" id="SSF51735">
    <property type="entry name" value="NAD(P)-binding Rossmann-fold domains"/>
    <property type="match status" value="1"/>
</dbReference>
<evidence type="ECO:0000313" key="4">
    <source>
        <dbReference type="Proteomes" id="UP000320547"/>
    </source>
</evidence>
<dbReference type="NCBIfam" id="TIGR01832">
    <property type="entry name" value="kduD"/>
    <property type="match status" value="1"/>
</dbReference>
<protein>
    <submittedName>
        <fullName evidence="3">2-deoxy-D-gluconate 3-dehydrogenase</fullName>
    </submittedName>
</protein>
<gene>
    <name evidence="3" type="ORF">JN10_2192</name>
</gene>
<dbReference type="GO" id="GO:0008678">
    <property type="term" value="F:2-deoxy-D-gluconate 3-dehydrogenase activity"/>
    <property type="evidence" value="ECO:0007669"/>
    <property type="project" value="InterPro"/>
</dbReference>
<evidence type="ECO:0000256" key="1">
    <source>
        <dbReference type="ARBA" id="ARBA00006484"/>
    </source>
</evidence>
<organism evidence="3 4">
    <name type="scientific">Altererythrobacter ishigakiensis</name>
    <dbReference type="NCBI Taxonomy" id="476157"/>
    <lineage>
        <taxon>Bacteria</taxon>
        <taxon>Pseudomonadati</taxon>
        <taxon>Pseudomonadota</taxon>
        <taxon>Alphaproteobacteria</taxon>
        <taxon>Sphingomonadales</taxon>
        <taxon>Erythrobacteraceae</taxon>
        <taxon>Altererythrobacter</taxon>
    </lineage>
</organism>
<dbReference type="InterPro" id="IPR036291">
    <property type="entry name" value="NAD(P)-bd_dom_sf"/>
</dbReference>
<dbReference type="PROSITE" id="PS00061">
    <property type="entry name" value="ADH_SHORT"/>
    <property type="match status" value="1"/>
</dbReference>
<keyword evidence="2" id="KW-0560">Oxidoreductase</keyword>
<dbReference type="PANTHER" id="PTHR42760:SF5">
    <property type="entry name" value="2-DEHYDRO-3-DEOXY-D-GLUCONATE 5-DEHYDROGENASE"/>
    <property type="match status" value="1"/>
</dbReference>
<evidence type="ECO:0000313" key="3">
    <source>
        <dbReference type="EMBL" id="TWJ06656.1"/>
    </source>
</evidence>
<dbReference type="EMBL" id="VLLK01000002">
    <property type="protein sequence ID" value="TWJ06656.1"/>
    <property type="molecule type" value="Genomic_DNA"/>
</dbReference>
<dbReference type="FunFam" id="3.40.50.720:FF:000084">
    <property type="entry name" value="Short-chain dehydrogenase reductase"/>
    <property type="match status" value="1"/>
</dbReference>
<comment type="caution">
    <text evidence="3">The sequence shown here is derived from an EMBL/GenBank/DDBJ whole genome shotgun (WGS) entry which is preliminary data.</text>
</comment>
<dbReference type="Pfam" id="PF13561">
    <property type="entry name" value="adh_short_C2"/>
    <property type="match status" value="1"/>
</dbReference>
<proteinExistence type="inferred from homology"/>
<comment type="similarity">
    <text evidence="1">Belongs to the short-chain dehydrogenases/reductases (SDR) family.</text>
</comment>
<dbReference type="PRINTS" id="PR00081">
    <property type="entry name" value="GDHRDH"/>
</dbReference>
<name>A0A562UM47_9SPHN</name>
<evidence type="ECO:0000256" key="2">
    <source>
        <dbReference type="ARBA" id="ARBA00023002"/>
    </source>
</evidence>
<dbReference type="Gene3D" id="3.40.50.720">
    <property type="entry name" value="NAD(P)-binding Rossmann-like Domain"/>
    <property type="match status" value="1"/>
</dbReference>
<dbReference type="Proteomes" id="UP000320547">
    <property type="component" value="Unassembled WGS sequence"/>
</dbReference>